<reference evidence="12 13" key="1">
    <citation type="submission" date="2024-04" db="EMBL/GenBank/DDBJ databases">
        <title>The reference genome of an endangered Asteraceae, Deinandra increscens subsp. villosa, native to the Central Coast of California.</title>
        <authorList>
            <person name="Guilliams M."/>
            <person name="Hasenstab-Lehman K."/>
            <person name="Meyer R."/>
            <person name="Mcevoy S."/>
        </authorList>
    </citation>
    <scope>NUCLEOTIDE SEQUENCE [LARGE SCALE GENOMIC DNA]</scope>
    <source>
        <tissue evidence="12">Leaf</tissue>
    </source>
</reference>
<keyword evidence="13" id="KW-1185">Reference proteome</keyword>
<evidence type="ECO:0000256" key="5">
    <source>
        <dbReference type="ARBA" id="ARBA00022741"/>
    </source>
</evidence>
<dbReference type="PROSITE" id="PS50011">
    <property type="entry name" value="PROTEIN_KINASE_DOM"/>
    <property type="match status" value="1"/>
</dbReference>
<dbReference type="PANTHER" id="PTHR24349">
    <property type="entry name" value="SERINE/THREONINE-PROTEIN KINASE"/>
    <property type="match status" value="1"/>
</dbReference>
<comment type="function">
    <text evidence="8">CIPK serine-threonine protein kinases interact with CBL proteins. Binding of a CBL protein to the regulatory NAF domain of CIPK protein lead to the activation of the kinase in a calcium-dependent manner.</text>
</comment>
<comment type="similarity">
    <text evidence="1">Belongs to the protein kinase superfamily. CAMK Ser/Thr protein kinase family. CaMK subfamily.</text>
</comment>
<evidence type="ECO:0000313" key="13">
    <source>
        <dbReference type="Proteomes" id="UP001408789"/>
    </source>
</evidence>
<keyword evidence="5 9" id="KW-0547">Nucleotide-binding</keyword>
<organism evidence="12 13">
    <name type="scientific">Deinandra increscens subsp. villosa</name>
    <dbReference type="NCBI Taxonomy" id="3103831"/>
    <lineage>
        <taxon>Eukaryota</taxon>
        <taxon>Viridiplantae</taxon>
        <taxon>Streptophyta</taxon>
        <taxon>Embryophyta</taxon>
        <taxon>Tracheophyta</taxon>
        <taxon>Spermatophyta</taxon>
        <taxon>Magnoliopsida</taxon>
        <taxon>eudicotyledons</taxon>
        <taxon>Gunneridae</taxon>
        <taxon>Pentapetalae</taxon>
        <taxon>asterids</taxon>
        <taxon>campanulids</taxon>
        <taxon>Asterales</taxon>
        <taxon>Asteraceae</taxon>
        <taxon>Asteroideae</taxon>
        <taxon>Heliantheae alliance</taxon>
        <taxon>Madieae</taxon>
        <taxon>Madiinae</taxon>
        <taxon>Deinandra</taxon>
    </lineage>
</organism>
<dbReference type="Pfam" id="PF00069">
    <property type="entry name" value="Pkinase"/>
    <property type="match status" value="1"/>
</dbReference>
<dbReference type="SUPFAM" id="SSF56112">
    <property type="entry name" value="Protein kinase-like (PK-like)"/>
    <property type="match status" value="1"/>
</dbReference>
<dbReference type="SMART" id="SM00220">
    <property type="entry name" value="S_TKc"/>
    <property type="match status" value="1"/>
</dbReference>
<evidence type="ECO:0000256" key="3">
    <source>
        <dbReference type="ARBA" id="ARBA00022527"/>
    </source>
</evidence>
<feature type="domain" description="Protein kinase" evidence="11">
    <location>
        <begin position="9"/>
        <end position="272"/>
    </location>
</feature>
<dbReference type="GO" id="GO:0005524">
    <property type="term" value="F:ATP binding"/>
    <property type="evidence" value="ECO:0007669"/>
    <property type="project" value="UniProtKB-UniRule"/>
</dbReference>
<dbReference type="EMBL" id="JBCNJP010000018">
    <property type="protein sequence ID" value="KAK9063099.1"/>
    <property type="molecule type" value="Genomic_DNA"/>
</dbReference>
<dbReference type="InterPro" id="IPR008271">
    <property type="entry name" value="Ser/Thr_kinase_AS"/>
</dbReference>
<evidence type="ECO:0000256" key="2">
    <source>
        <dbReference type="ARBA" id="ARBA00006234"/>
    </source>
</evidence>
<proteinExistence type="inferred from homology"/>
<evidence type="ECO:0000256" key="10">
    <source>
        <dbReference type="RuleBase" id="RU000304"/>
    </source>
</evidence>
<dbReference type="InterPro" id="IPR050205">
    <property type="entry name" value="CDPK_Ser/Thr_kinases"/>
</dbReference>
<sequence>MSENLNKNYQICEELGRGRFGVVYRCFSAVSGDSFACKSIDKRLLSDSTDRECVDKEPKFLQLLTGNPNIVQIHSLHEDDDHLHIVMDLCESPDLFDRISNHAGVFSESESFTVFSPLMLSISYCHRLGISHRDIKPDNVLFDSRGKLKLADFGSAEWFAMNERRTMTGVFGTPYYIAPEILSGREYNEKVDVWSAGVILYIMLAGVPPFYGETAAETFEAVVRGSLRFPTKIFRSVSPEAKDLVRKMLCKDVYRRLSAEQVYKTSMDGKWRINGGFKVRRNVNSNS</sequence>
<keyword evidence="4" id="KW-0808">Transferase</keyword>
<comment type="caution">
    <text evidence="12">The sequence shown here is derived from an EMBL/GenBank/DDBJ whole genome shotgun (WGS) entry which is preliminary data.</text>
</comment>
<name>A0AAP0D1F6_9ASTR</name>
<evidence type="ECO:0000256" key="7">
    <source>
        <dbReference type="ARBA" id="ARBA00022840"/>
    </source>
</evidence>
<evidence type="ECO:0000256" key="6">
    <source>
        <dbReference type="ARBA" id="ARBA00022777"/>
    </source>
</evidence>
<evidence type="ECO:0000313" key="12">
    <source>
        <dbReference type="EMBL" id="KAK9063099.1"/>
    </source>
</evidence>
<keyword evidence="6" id="KW-0418">Kinase</keyword>
<keyword evidence="7 9" id="KW-0067">ATP-binding</keyword>
<feature type="binding site" evidence="9">
    <location>
        <position position="38"/>
    </location>
    <ligand>
        <name>ATP</name>
        <dbReference type="ChEBI" id="CHEBI:30616"/>
    </ligand>
</feature>
<dbReference type="PROSITE" id="PS00107">
    <property type="entry name" value="PROTEIN_KINASE_ATP"/>
    <property type="match status" value="1"/>
</dbReference>
<dbReference type="Proteomes" id="UP001408789">
    <property type="component" value="Unassembled WGS sequence"/>
</dbReference>
<dbReference type="PROSITE" id="PS00108">
    <property type="entry name" value="PROTEIN_KINASE_ST"/>
    <property type="match status" value="1"/>
</dbReference>
<dbReference type="CDD" id="cd05117">
    <property type="entry name" value="STKc_CAMK"/>
    <property type="match status" value="1"/>
</dbReference>
<dbReference type="GO" id="GO:0004674">
    <property type="term" value="F:protein serine/threonine kinase activity"/>
    <property type="evidence" value="ECO:0007669"/>
    <property type="project" value="UniProtKB-KW"/>
</dbReference>
<evidence type="ECO:0000256" key="1">
    <source>
        <dbReference type="ARBA" id="ARBA00005354"/>
    </source>
</evidence>
<dbReference type="AlphaFoldDB" id="A0AAP0D1F6"/>
<dbReference type="FunFam" id="1.10.510.10:FF:000571">
    <property type="entry name" value="Maternal embryonic leucine zipper kinase"/>
    <property type="match status" value="1"/>
</dbReference>
<keyword evidence="3 10" id="KW-0723">Serine/threonine-protein kinase</keyword>
<dbReference type="PIRSF" id="PIRSF000654">
    <property type="entry name" value="Integrin-linked_kinase"/>
    <property type="match status" value="1"/>
</dbReference>
<comment type="similarity">
    <text evidence="2">Belongs to the protein kinase superfamily. CAMK Ser/Thr protein kinase family. SNF1 subfamily.</text>
</comment>
<dbReference type="InterPro" id="IPR017441">
    <property type="entry name" value="Protein_kinase_ATP_BS"/>
</dbReference>
<dbReference type="Gene3D" id="1.10.510.10">
    <property type="entry name" value="Transferase(Phosphotransferase) domain 1"/>
    <property type="match status" value="1"/>
</dbReference>
<evidence type="ECO:0000256" key="4">
    <source>
        <dbReference type="ARBA" id="ARBA00022679"/>
    </source>
</evidence>
<protein>
    <recommendedName>
        <fullName evidence="11">Protein kinase domain-containing protein</fullName>
    </recommendedName>
</protein>
<gene>
    <name evidence="12" type="ORF">SSX86_016969</name>
</gene>
<accession>A0AAP0D1F6</accession>
<evidence type="ECO:0000256" key="8">
    <source>
        <dbReference type="ARBA" id="ARBA00058225"/>
    </source>
</evidence>
<evidence type="ECO:0000259" key="11">
    <source>
        <dbReference type="PROSITE" id="PS50011"/>
    </source>
</evidence>
<evidence type="ECO:0000256" key="9">
    <source>
        <dbReference type="PROSITE-ProRule" id="PRU10141"/>
    </source>
</evidence>
<dbReference type="InterPro" id="IPR000719">
    <property type="entry name" value="Prot_kinase_dom"/>
</dbReference>
<dbReference type="InterPro" id="IPR011009">
    <property type="entry name" value="Kinase-like_dom_sf"/>
</dbReference>